<evidence type="ECO:0000256" key="1">
    <source>
        <dbReference type="SAM" id="Coils"/>
    </source>
</evidence>
<proteinExistence type="predicted"/>
<keyword evidence="4" id="KW-1185">Reference proteome</keyword>
<feature type="coiled-coil region" evidence="1">
    <location>
        <begin position="118"/>
        <end position="145"/>
    </location>
</feature>
<keyword evidence="2" id="KW-0812">Transmembrane</keyword>
<keyword evidence="1" id="KW-0175">Coiled coil</keyword>
<feature type="transmembrane region" description="Helical" evidence="2">
    <location>
        <begin position="23"/>
        <end position="41"/>
    </location>
</feature>
<reference evidence="3 4" key="1">
    <citation type="submission" date="2019-12" db="EMBL/GenBank/DDBJ databases">
        <title>Microbes associate with the intestines of laboratory mice.</title>
        <authorList>
            <person name="Navarre W."/>
            <person name="Wong E."/>
        </authorList>
    </citation>
    <scope>NUCLEOTIDE SEQUENCE [LARGE SCALE GENOMIC DNA]</scope>
    <source>
        <strain evidence="3 4">NM82_D38</strain>
    </source>
</reference>
<evidence type="ECO:0000313" key="4">
    <source>
        <dbReference type="Proteomes" id="UP000472580"/>
    </source>
</evidence>
<accession>A0A6L6YMF3</accession>
<keyword evidence="2" id="KW-0472">Membrane</keyword>
<evidence type="ECO:0000256" key="2">
    <source>
        <dbReference type="SAM" id="Phobius"/>
    </source>
</evidence>
<dbReference type="AlphaFoldDB" id="A0A6L6YMF3"/>
<comment type="caution">
    <text evidence="3">The sequence shown here is derived from an EMBL/GenBank/DDBJ whole genome shotgun (WGS) entry which is preliminary data.</text>
</comment>
<protein>
    <submittedName>
        <fullName evidence="3">Uncharacterized protein</fullName>
    </submittedName>
</protein>
<keyword evidence="2" id="KW-1133">Transmembrane helix</keyword>
<organism evidence="3 4">
    <name type="scientific">Parasutterella muris</name>
    <dbReference type="NCBI Taxonomy" id="2565572"/>
    <lineage>
        <taxon>Bacteria</taxon>
        <taxon>Pseudomonadati</taxon>
        <taxon>Pseudomonadota</taxon>
        <taxon>Betaproteobacteria</taxon>
        <taxon>Burkholderiales</taxon>
        <taxon>Sutterellaceae</taxon>
        <taxon>Parasutterella</taxon>
    </lineage>
</organism>
<name>A0A6L6YMF3_9BURK</name>
<gene>
    <name evidence="3" type="ORF">E5987_03905</name>
</gene>
<evidence type="ECO:0000313" key="3">
    <source>
        <dbReference type="EMBL" id="MVX56351.1"/>
    </source>
</evidence>
<dbReference type="Proteomes" id="UP000472580">
    <property type="component" value="Unassembled WGS sequence"/>
</dbReference>
<sequence length="152" mass="17946">MATEIEVSPEVANKIRTCDMSRYAVIFATAIFGSVLHYFLISNYIEIIVIDAAFVLLVLLIRRWHDAILGLVLCTQYQYEVHNFICVSREELQKEFYLRVTEFYRDLVQKNEDLTKFKKESQKTMLELNQENERLLKENERLLDELKNFGVG</sequence>
<dbReference type="RefSeq" id="WP_160334786.1">
    <property type="nucleotide sequence ID" value="NZ_WSRP01000009.1"/>
</dbReference>
<dbReference type="EMBL" id="WSRP01000009">
    <property type="protein sequence ID" value="MVX56351.1"/>
    <property type="molecule type" value="Genomic_DNA"/>
</dbReference>
<feature type="transmembrane region" description="Helical" evidence="2">
    <location>
        <begin position="47"/>
        <end position="64"/>
    </location>
</feature>